<evidence type="ECO:0000313" key="11">
    <source>
        <dbReference type="Proteomes" id="UP000244855"/>
    </source>
</evidence>
<dbReference type="InterPro" id="IPR036396">
    <property type="entry name" value="Cyt_P450_sf"/>
</dbReference>
<dbReference type="AlphaFoldDB" id="A0A2V1DG47"/>
<evidence type="ECO:0000313" key="10">
    <source>
        <dbReference type="EMBL" id="PVH96094.1"/>
    </source>
</evidence>
<dbReference type="GO" id="GO:0004497">
    <property type="term" value="F:monooxygenase activity"/>
    <property type="evidence" value="ECO:0007669"/>
    <property type="project" value="UniProtKB-KW"/>
</dbReference>
<proteinExistence type="inferred from homology"/>
<dbReference type="PANTHER" id="PTHR46300:SF1">
    <property type="entry name" value="P450, PUTATIVE (EUROFUNG)-RELATED"/>
    <property type="match status" value="1"/>
</dbReference>
<evidence type="ECO:0000256" key="2">
    <source>
        <dbReference type="ARBA" id="ARBA00010617"/>
    </source>
</evidence>
<evidence type="ECO:0000256" key="3">
    <source>
        <dbReference type="ARBA" id="ARBA00022617"/>
    </source>
</evidence>
<name>A0A2V1DG47_9PLEO</name>
<dbReference type="PANTHER" id="PTHR46300">
    <property type="entry name" value="P450, PUTATIVE (EUROFUNG)-RELATED-RELATED"/>
    <property type="match status" value="1"/>
</dbReference>
<keyword evidence="11" id="KW-1185">Reference proteome</keyword>
<sequence>MVYAVRRRRRSKLPPGPPRLPLLGNLLQAPKASPWILFQKWAQEYGPLVSVDFGGTIVILISDYDIAKELLDKRASTYSARPRMVMASELICKDQHILLRQPNARYVLHQRLEAPVFSPRAAPSYEPIQDMESKVLLHNLLESNDIRNNFEIYAASIAYLLMYGFRILTNDEWQMHTAHAALDDFVHAAQPGSWLVDSMPLLKYLPAFIAPFKRQATAFYKRSTNLYMRNLEQGLRSKSWNWAKDFAAAKEATQMSEEELAWDVGVLQDAAIETSDVFLKTFTLACVSHPDFISRAQNEIDEVVGCNGSRMPDFPDLSQMPYVHAIIEEVFRWRHVMPAGVAHATSKDDWYNGYLIPKGATIIPLWKAMREDHTRYENPMEFRPDRWLKAKGQLNNWGYGRRICAGRHIAKNTITIAVARILWAFHVRPADGKKVVVDESMFTGGFASHPKGFEVSFEPRSEMHRMTIEGAYERVEKDPETLMARVWNLQVKSGLKPRST</sequence>
<dbReference type="Gene3D" id="1.10.630.10">
    <property type="entry name" value="Cytochrome P450"/>
    <property type="match status" value="1"/>
</dbReference>
<dbReference type="InterPro" id="IPR001128">
    <property type="entry name" value="Cyt_P450"/>
</dbReference>
<evidence type="ECO:0000256" key="7">
    <source>
        <dbReference type="ARBA" id="ARBA00023033"/>
    </source>
</evidence>
<dbReference type="Proteomes" id="UP000244855">
    <property type="component" value="Unassembled WGS sequence"/>
</dbReference>
<dbReference type="InterPro" id="IPR002401">
    <property type="entry name" value="Cyt_P450_E_grp-I"/>
</dbReference>
<dbReference type="Pfam" id="PF00067">
    <property type="entry name" value="p450"/>
    <property type="match status" value="1"/>
</dbReference>
<dbReference type="OrthoDB" id="1470350at2759"/>
<keyword evidence="6 8" id="KW-0408">Iron</keyword>
<dbReference type="PROSITE" id="PS00086">
    <property type="entry name" value="CYTOCHROME_P450"/>
    <property type="match status" value="1"/>
</dbReference>
<evidence type="ECO:0000256" key="6">
    <source>
        <dbReference type="ARBA" id="ARBA00023004"/>
    </source>
</evidence>
<comment type="similarity">
    <text evidence="2 9">Belongs to the cytochrome P450 family.</text>
</comment>
<protein>
    <submittedName>
        <fullName evidence="10">Cytochrome P450</fullName>
    </submittedName>
</protein>
<evidence type="ECO:0000256" key="4">
    <source>
        <dbReference type="ARBA" id="ARBA00022723"/>
    </source>
</evidence>
<keyword evidence="3 8" id="KW-0349">Heme</keyword>
<dbReference type="InterPro" id="IPR017972">
    <property type="entry name" value="Cyt_P450_CS"/>
</dbReference>
<keyword evidence="5 9" id="KW-0560">Oxidoreductase</keyword>
<dbReference type="InterPro" id="IPR050364">
    <property type="entry name" value="Cytochrome_P450_fung"/>
</dbReference>
<dbReference type="EMBL" id="KZ805474">
    <property type="protein sequence ID" value="PVH96094.1"/>
    <property type="molecule type" value="Genomic_DNA"/>
</dbReference>
<keyword evidence="4 8" id="KW-0479">Metal-binding</keyword>
<keyword evidence="7 9" id="KW-0503">Monooxygenase</keyword>
<dbReference type="PRINTS" id="PR00463">
    <property type="entry name" value="EP450I"/>
</dbReference>
<evidence type="ECO:0000256" key="1">
    <source>
        <dbReference type="ARBA" id="ARBA00001971"/>
    </source>
</evidence>
<feature type="binding site" description="axial binding residue" evidence="8">
    <location>
        <position position="404"/>
    </location>
    <ligand>
        <name>heme</name>
        <dbReference type="ChEBI" id="CHEBI:30413"/>
    </ligand>
    <ligandPart>
        <name>Fe</name>
        <dbReference type="ChEBI" id="CHEBI:18248"/>
    </ligandPart>
</feature>
<gene>
    <name evidence="10" type="ORF">DM02DRAFT_535964</name>
</gene>
<reference evidence="10 11" key="1">
    <citation type="journal article" date="2018" name="Sci. Rep.">
        <title>Comparative genomics provides insights into the lifestyle and reveals functional heterogeneity of dark septate endophytic fungi.</title>
        <authorList>
            <person name="Knapp D.G."/>
            <person name="Nemeth J.B."/>
            <person name="Barry K."/>
            <person name="Hainaut M."/>
            <person name="Henrissat B."/>
            <person name="Johnson J."/>
            <person name="Kuo A."/>
            <person name="Lim J.H.P."/>
            <person name="Lipzen A."/>
            <person name="Nolan M."/>
            <person name="Ohm R.A."/>
            <person name="Tamas L."/>
            <person name="Grigoriev I.V."/>
            <person name="Spatafora J.W."/>
            <person name="Nagy L.G."/>
            <person name="Kovacs G.M."/>
        </authorList>
    </citation>
    <scope>NUCLEOTIDE SEQUENCE [LARGE SCALE GENOMIC DNA]</scope>
    <source>
        <strain evidence="10 11">DSE2036</strain>
    </source>
</reference>
<comment type="cofactor">
    <cofactor evidence="1 8">
        <name>heme</name>
        <dbReference type="ChEBI" id="CHEBI:30413"/>
    </cofactor>
</comment>
<organism evidence="10 11">
    <name type="scientific">Periconia macrospinosa</name>
    <dbReference type="NCBI Taxonomy" id="97972"/>
    <lineage>
        <taxon>Eukaryota</taxon>
        <taxon>Fungi</taxon>
        <taxon>Dikarya</taxon>
        <taxon>Ascomycota</taxon>
        <taxon>Pezizomycotina</taxon>
        <taxon>Dothideomycetes</taxon>
        <taxon>Pleosporomycetidae</taxon>
        <taxon>Pleosporales</taxon>
        <taxon>Massarineae</taxon>
        <taxon>Periconiaceae</taxon>
        <taxon>Periconia</taxon>
    </lineage>
</organism>
<dbReference type="CDD" id="cd11065">
    <property type="entry name" value="CYP64-like"/>
    <property type="match status" value="1"/>
</dbReference>
<dbReference type="GO" id="GO:0016705">
    <property type="term" value="F:oxidoreductase activity, acting on paired donors, with incorporation or reduction of molecular oxygen"/>
    <property type="evidence" value="ECO:0007669"/>
    <property type="project" value="InterPro"/>
</dbReference>
<dbReference type="SUPFAM" id="SSF48264">
    <property type="entry name" value="Cytochrome P450"/>
    <property type="match status" value="1"/>
</dbReference>
<dbReference type="GO" id="GO:0020037">
    <property type="term" value="F:heme binding"/>
    <property type="evidence" value="ECO:0007669"/>
    <property type="project" value="InterPro"/>
</dbReference>
<evidence type="ECO:0000256" key="8">
    <source>
        <dbReference type="PIRSR" id="PIRSR602401-1"/>
    </source>
</evidence>
<evidence type="ECO:0000256" key="9">
    <source>
        <dbReference type="RuleBase" id="RU000461"/>
    </source>
</evidence>
<evidence type="ECO:0000256" key="5">
    <source>
        <dbReference type="ARBA" id="ARBA00023002"/>
    </source>
</evidence>
<dbReference type="STRING" id="97972.A0A2V1DG47"/>
<dbReference type="GO" id="GO:0005506">
    <property type="term" value="F:iron ion binding"/>
    <property type="evidence" value="ECO:0007669"/>
    <property type="project" value="InterPro"/>
</dbReference>
<accession>A0A2V1DG47</accession>